<keyword evidence="1" id="KW-0812">Transmembrane</keyword>
<keyword evidence="1" id="KW-0472">Membrane</keyword>
<dbReference type="EMBL" id="UINC01066248">
    <property type="protein sequence ID" value="SVB96749.1"/>
    <property type="molecule type" value="Genomic_DNA"/>
</dbReference>
<evidence type="ECO:0008006" key="3">
    <source>
        <dbReference type="Google" id="ProtNLM"/>
    </source>
</evidence>
<reference evidence="2" key="1">
    <citation type="submission" date="2018-05" db="EMBL/GenBank/DDBJ databases">
        <authorList>
            <person name="Lanie J.A."/>
            <person name="Ng W.-L."/>
            <person name="Kazmierczak K.M."/>
            <person name="Andrzejewski T.M."/>
            <person name="Davidsen T.M."/>
            <person name="Wayne K.J."/>
            <person name="Tettelin H."/>
            <person name="Glass J.I."/>
            <person name="Rusch D."/>
            <person name="Podicherti R."/>
            <person name="Tsui H.-C.T."/>
            <person name="Winkler M.E."/>
        </authorList>
    </citation>
    <scope>NUCLEOTIDE SEQUENCE</scope>
</reference>
<dbReference type="PANTHER" id="PTHR40394">
    <property type="entry name" value="LIPOPROTEIN-RELATED"/>
    <property type="match status" value="1"/>
</dbReference>
<evidence type="ECO:0000313" key="2">
    <source>
        <dbReference type="EMBL" id="SVB96749.1"/>
    </source>
</evidence>
<name>A0A382IBW7_9ZZZZ</name>
<proteinExistence type="predicted"/>
<dbReference type="PANTHER" id="PTHR40394:SF2">
    <property type="entry name" value="QUINOL:CYTOCHROME C OXIDOREDUCTASE MEMBRANE PROTEIN"/>
    <property type="match status" value="1"/>
</dbReference>
<feature type="transmembrane region" description="Helical" evidence="1">
    <location>
        <begin position="62"/>
        <end position="82"/>
    </location>
</feature>
<feature type="transmembrane region" description="Helical" evidence="1">
    <location>
        <begin position="102"/>
        <end position="124"/>
    </location>
</feature>
<keyword evidence="1" id="KW-1133">Transmembrane helix</keyword>
<dbReference type="Pfam" id="PF11821">
    <property type="entry name" value="ActD"/>
    <property type="match status" value="1"/>
</dbReference>
<dbReference type="AlphaFoldDB" id="A0A382IBW7"/>
<sequence length="182" mass="20089">MIMNQSGSDTYGLMAEFETPEELLAAARHTYSEGYRSIDAYSPLPIHGLAAAVGFPRTNLPILTFICGTVGAISGYALQYWVHVINSPFNIGGRPLHSGPMFIPVTFEVTILFAALGTFLALWIGNGLPMPYHPVFNVEGFERASQDRFFLCIESRDALFDADRTSSFLRGFNPVEVSTVDW</sequence>
<evidence type="ECO:0000256" key="1">
    <source>
        <dbReference type="SAM" id="Phobius"/>
    </source>
</evidence>
<dbReference type="InterPro" id="IPR021776">
    <property type="entry name" value="ActD"/>
</dbReference>
<gene>
    <name evidence="2" type="ORF">METZ01_LOCUS249603</name>
</gene>
<accession>A0A382IBW7</accession>
<organism evidence="2">
    <name type="scientific">marine metagenome</name>
    <dbReference type="NCBI Taxonomy" id="408172"/>
    <lineage>
        <taxon>unclassified sequences</taxon>
        <taxon>metagenomes</taxon>
        <taxon>ecological metagenomes</taxon>
    </lineage>
</organism>
<protein>
    <recommendedName>
        <fullName evidence="3">DUF3341 domain-containing protein</fullName>
    </recommendedName>
</protein>